<dbReference type="InterPro" id="IPR005508">
    <property type="entry name" value="At2g31720-like"/>
</dbReference>
<evidence type="ECO:0000313" key="8">
    <source>
        <dbReference type="EMBL" id="CAL1414335.1"/>
    </source>
</evidence>
<keyword evidence="4" id="KW-0804">Transcription</keyword>
<feature type="domain" description="TF-B3" evidence="7">
    <location>
        <begin position="117"/>
        <end position="225"/>
    </location>
</feature>
<dbReference type="CDD" id="cd10017">
    <property type="entry name" value="B3_DNA"/>
    <property type="match status" value="1"/>
</dbReference>
<proteinExistence type="predicted"/>
<dbReference type="InterPro" id="IPR003340">
    <property type="entry name" value="B3_DNA-bd"/>
</dbReference>
<dbReference type="SUPFAM" id="SSF101936">
    <property type="entry name" value="DNA-binding pseudobarrel domain"/>
    <property type="match status" value="1"/>
</dbReference>
<evidence type="ECO:0000256" key="3">
    <source>
        <dbReference type="ARBA" id="ARBA00023125"/>
    </source>
</evidence>
<evidence type="ECO:0000256" key="2">
    <source>
        <dbReference type="ARBA" id="ARBA00023015"/>
    </source>
</evidence>
<dbReference type="AlphaFoldDB" id="A0AAV2GYF2"/>
<protein>
    <recommendedName>
        <fullName evidence="7">TF-B3 domain-containing protein</fullName>
    </recommendedName>
</protein>
<keyword evidence="5" id="KW-0539">Nucleus</keyword>
<name>A0AAV2GYF2_9ROSI</name>
<dbReference type="GO" id="GO:0005634">
    <property type="term" value="C:nucleus"/>
    <property type="evidence" value="ECO:0007669"/>
    <property type="project" value="UniProtKB-SubCell"/>
</dbReference>
<dbReference type="GO" id="GO:0003677">
    <property type="term" value="F:DNA binding"/>
    <property type="evidence" value="ECO:0007669"/>
    <property type="project" value="UniProtKB-KW"/>
</dbReference>
<dbReference type="EMBL" id="OZ034822">
    <property type="protein sequence ID" value="CAL1414335.1"/>
    <property type="molecule type" value="Genomic_DNA"/>
</dbReference>
<sequence length="241" mass="27043">MDDESAAAAAAKTHQDNRELCTAALQLATLMYTTPDPETLATLQQMKRNFLSPANPLPPNRRRGGGRAEDFPAAPIKLPSAYPIDDAQIKMLLRDQPPRPPIRGLETLIGQCTPPEVKQLTESDIKDSQARLSLPKPYGRESIKPLLTPDEDVEKGIPVTAYDADGERFEMKLKLWANRKVYVLTSGWKPFAKAHGLRHHEDFVTIWVFRKLDTGNLCVAITSRRLPVYWALKRSRPPAIQ</sequence>
<evidence type="ECO:0000313" key="9">
    <source>
        <dbReference type="Proteomes" id="UP001497516"/>
    </source>
</evidence>
<keyword evidence="2" id="KW-0805">Transcription regulation</keyword>
<organism evidence="8 9">
    <name type="scientific">Linum trigynum</name>
    <dbReference type="NCBI Taxonomy" id="586398"/>
    <lineage>
        <taxon>Eukaryota</taxon>
        <taxon>Viridiplantae</taxon>
        <taxon>Streptophyta</taxon>
        <taxon>Embryophyta</taxon>
        <taxon>Tracheophyta</taxon>
        <taxon>Spermatophyta</taxon>
        <taxon>Magnoliopsida</taxon>
        <taxon>eudicotyledons</taxon>
        <taxon>Gunneridae</taxon>
        <taxon>Pentapetalae</taxon>
        <taxon>rosids</taxon>
        <taxon>fabids</taxon>
        <taxon>Malpighiales</taxon>
        <taxon>Linaceae</taxon>
        <taxon>Linum</taxon>
    </lineage>
</organism>
<evidence type="ECO:0000256" key="1">
    <source>
        <dbReference type="ARBA" id="ARBA00004123"/>
    </source>
</evidence>
<feature type="region of interest" description="Disordered" evidence="6">
    <location>
        <begin position="51"/>
        <end position="73"/>
    </location>
</feature>
<evidence type="ECO:0000256" key="6">
    <source>
        <dbReference type="SAM" id="MobiDB-lite"/>
    </source>
</evidence>
<evidence type="ECO:0000259" key="7">
    <source>
        <dbReference type="PROSITE" id="PS50863"/>
    </source>
</evidence>
<evidence type="ECO:0000256" key="4">
    <source>
        <dbReference type="ARBA" id="ARBA00023163"/>
    </source>
</evidence>
<keyword evidence="3" id="KW-0238">DNA-binding</keyword>
<comment type="subcellular location">
    <subcellularLocation>
        <location evidence="1">Nucleus</location>
    </subcellularLocation>
</comment>
<evidence type="ECO:0000256" key="5">
    <source>
        <dbReference type="ARBA" id="ARBA00023242"/>
    </source>
</evidence>
<dbReference type="Proteomes" id="UP001497516">
    <property type="component" value="Chromosome 9"/>
</dbReference>
<keyword evidence="9" id="KW-1185">Reference proteome</keyword>
<dbReference type="InterPro" id="IPR015300">
    <property type="entry name" value="DNA-bd_pseudobarrel_sf"/>
</dbReference>
<dbReference type="SMART" id="SM01019">
    <property type="entry name" value="B3"/>
    <property type="match status" value="1"/>
</dbReference>
<dbReference type="PANTHER" id="PTHR31541">
    <property type="entry name" value="B3 DOMAIN PLANT PROTEIN-RELATED"/>
    <property type="match status" value="1"/>
</dbReference>
<reference evidence="8 9" key="1">
    <citation type="submission" date="2024-04" db="EMBL/GenBank/DDBJ databases">
        <authorList>
            <person name="Fracassetti M."/>
        </authorList>
    </citation>
    <scope>NUCLEOTIDE SEQUENCE [LARGE SCALE GENOMIC DNA]</scope>
</reference>
<accession>A0AAV2GYF2</accession>
<gene>
    <name evidence="8" type="ORF">LTRI10_LOCUS53503</name>
</gene>
<dbReference type="Pfam" id="PF02362">
    <property type="entry name" value="B3"/>
    <property type="match status" value="1"/>
</dbReference>
<dbReference type="Gene3D" id="2.40.330.10">
    <property type="entry name" value="DNA-binding pseudobarrel domain"/>
    <property type="match status" value="1"/>
</dbReference>
<dbReference type="PANTHER" id="PTHR31541:SF28">
    <property type="entry name" value="TF-B3 DOMAIN-CONTAINING PROTEIN"/>
    <property type="match status" value="1"/>
</dbReference>
<dbReference type="PROSITE" id="PS50863">
    <property type="entry name" value="B3"/>
    <property type="match status" value="1"/>
</dbReference>